<evidence type="ECO:0000256" key="6">
    <source>
        <dbReference type="ARBA" id="ARBA00023004"/>
    </source>
</evidence>
<keyword evidence="2" id="KW-0813">Transport</keyword>
<keyword evidence="3" id="KW-0410">Iron transport</keyword>
<comment type="caution">
    <text evidence="9">The sequence shown here is derived from an EMBL/GenBank/DDBJ whole genome shotgun (WGS) entry which is preliminary data.</text>
</comment>
<dbReference type="Proteomes" id="UP001596022">
    <property type="component" value="Unassembled WGS sequence"/>
</dbReference>
<evidence type="ECO:0000256" key="7">
    <source>
        <dbReference type="ARBA" id="ARBA00023065"/>
    </source>
</evidence>
<keyword evidence="10" id="KW-1185">Reference proteome</keyword>
<evidence type="ECO:0000256" key="1">
    <source>
        <dbReference type="ARBA" id="ARBA00008520"/>
    </source>
</evidence>
<evidence type="ECO:0000256" key="4">
    <source>
        <dbReference type="ARBA" id="ARBA00022723"/>
    </source>
</evidence>
<dbReference type="PANTHER" id="PTHR30006">
    <property type="entry name" value="THIAMINE-BINDING PERIPLASMIC PROTEIN-RELATED"/>
    <property type="match status" value="1"/>
</dbReference>
<keyword evidence="7" id="KW-0406">Ion transport</keyword>
<evidence type="ECO:0000313" key="10">
    <source>
        <dbReference type="Proteomes" id="UP001596022"/>
    </source>
</evidence>
<evidence type="ECO:0000256" key="3">
    <source>
        <dbReference type="ARBA" id="ARBA00022496"/>
    </source>
</evidence>
<dbReference type="PANTHER" id="PTHR30006:SF2">
    <property type="entry name" value="ABC TRANSPORTER SUBSTRATE-BINDING PROTEIN"/>
    <property type="match status" value="1"/>
</dbReference>
<evidence type="ECO:0000256" key="2">
    <source>
        <dbReference type="ARBA" id="ARBA00022448"/>
    </source>
</evidence>
<dbReference type="SUPFAM" id="SSF53850">
    <property type="entry name" value="Periplasmic binding protein-like II"/>
    <property type="match status" value="1"/>
</dbReference>
<feature type="signal peptide" evidence="8">
    <location>
        <begin position="1"/>
        <end position="21"/>
    </location>
</feature>
<dbReference type="PROSITE" id="PS01037">
    <property type="entry name" value="SBP_BACTERIAL_1"/>
    <property type="match status" value="1"/>
</dbReference>
<dbReference type="Gene3D" id="3.40.190.10">
    <property type="entry name" value="Periplasmic binding protein-like II"/>
    <property type="match status" value="2"/>
</dbReference>
<keyword evidence="6" id="KW-0408">Iron</keyword>
<comment type="similarity">
    <text evidence="1">Belongs to the bacterial solute-binding protein 1 family.</text>
</comment>
<dbReference type="PIRSF" id="PIRSF002825">
    <property type="entry name" value="CfbpA"/>
    <property type="match status" value="1"/>
</dbReference>
<evidence type="ECO:0000256" key="5">
    <source>
        <dbReference type="ARBA" id="ARBA00022729"/>
    </source>
</evidence>
<evidence type="ECO:0000313" key="9">
    <source>
        <dbReference type="EMBL" id="MFC4620311.1"/>
    </source>
</evidence>
<feature type="chain" id="PRO_5045652941" evidence="8">
    <location>
        <begin position="22"/>
        <end position="341"/>
    </location>
</feature>
<dbReference type="EMBL" id="JBHSFW010000019">
    <property type="protein sequence ID" value="MFC4620311.1"/>
    <property type="molecule type" value="Genomic_DNA"/>
</dbReference>
<dbReference type="RefSeq" id="WP_376847421.1">
    <property type="nucleotide sequence ID" value="NZ_JBHSFW010000019.1"/>
</dbReference>
<dbReference type="Pfam" id="PF13343">
    <property type="entry name" value="SBP_bac_6"/>
    <property type="match status" value="1"/>
</dbReference>
<evidence type="ECO:0000256" key="8">
    <source>
        <dbReference type="SAM" id="SignalP"/>
    </source>
</evidence>
<dbReference type="InterPro" id="IPR026045">
    <property type="entry name" value="Ferric-bd"/>
</dbReference>
<name>A0ABV9GTT2_9BACL</name>
<gene>
    <name evidence="9" type="ORF">ACFO4N_16535</name>
</gene>
<keyword evidence="5 8" id="KW-0732">Signal</keyword>
<sequence length="341" mass="37649">MKKKWLAMVCLLLLVVMTACGSSTGGKDSGKKNSNQLTVYSPNQTEIINPIVKEFQDRTGIKVDIVTGGTGQLLNRIKAESANPLGDVLWGGGVESLDGFKDYFAAYTTKEDAKIDEMYKSPDHKWTGFSALPMVIMYNKDQVKDSDAPKSWNDLLNPKWKGKIAYADPAKSGSSYTQLVTMLDAFQQGDEKGWDYVKKFMKNLKGKILDESALVFKGVADGEFPIGVTLEDSAYRYIAGGSNVGIEYPSEGTSMVPDGAAIIKGAKNSKNAQKFIDFIVGKDVQQLIVKDFNRRSVRDDVDPPKGLKASKEIKVVDYDLNWSASHKEDVIKKFQDIRIGK</sequence>
<accession>A0ABV9GTT2</accession>
<dbReference type="CDD" id="cd13546">
    <property type="entry name" value="PBP2_BitB"/>
    <property type="match status" value="1"/>
</dbReference>
<dbReference type="PROSITE" id="PS51257">
    <property type="entry name" value="PROKAR_LIPOPROTEIN"/>
    <property type="match status" value="1"/>
</dbReference>
<proteinExistence type="inferred from homology"/>
<dbReference type="InterPro" id="IPR006061">
    <property type="entry name" value="SBP_1_CS"/>
</dbReference>
<reference evidence="10" key="1">
    <citation type="journal article" date="2019" name="Int. J. Syst. Evol. Microbiol.">
        <title>The Global Catalogue of Microorganisms (GCM) 10K type strain sequencing project: providing services to taxonomists for standard genome sequencing and annotation.</title>
        <authorList>
            <consortium name="The Broad Institute Genomics Platform"/>
            <consortium name="The Broad Institute Genome Sequencing Center for Infectious Disease"/>
            <person name="Wu L."/>
            <person name="Ma J."/>
        </authorList>
    </citation>
    <scope>NUCLEOTIDE SEQUENCE [LARGE SCALE GENOMIC DNA]</scope>
    <source>
        <strain evidence="10">CGMCC 1.16306</strain>
    </source>
</reference>
<organism evidence="9 10">
    <name type="scientific">Camelliibacillus cellulosilyticus</name>
    <dbReference type="NCBI Taxonomy" id="2174486"/>
    <lineage>
        <taxon>Bacteria</taxon>
        <taxon>Bacillati</taxon>
        <taxon>Bacillota</taxon>
        <taxon>Bacilli</taxon>
        <taxon>Bacillales</taxon>
        <taxon>Sporolactobacillaceae</taxon>
        <taxon>Camelliibacillus</taxon>
    </lineage>
</organism>
<protein>
    <submittedName>
        <fullName evidence="9">Extracellular solute-binding protein</fullName>
    </submittedName>
</protein>
<keyword evidence="4" id="KW-0479">Metal-binding</keyword>